<evidence type="ECO:0000313" key="13">
    <source>
        <dbReference type="Proteomes" id="UP000092932"/>
    </source>
</evidence>
<evidence type="ECO:0000259" key="10">
    <source>
        <dbReference type="Pfam" id="PF25994"/>
    </source>
</evidence>
<keyword evidence="13" id="KW-1185">Reference proteome</keyword>
<organism evidence="12 13">
    <name type="scientific">Tsuneonella dongtanensis</name>
    <dbReference type="NCBI Taxonomy" id="692370"/>
    <lineage>
        <taxon>Bacteria</taxon>
        <taxon>Pseudomonadati</taxon>
        <taxon>Pseudomonadota</taxon>
        <taxon>Alphaproteobacteria</taxon>
        <taxon>Sphingomonadales</taxon>
        <taxon>Erythrobacteraceae</taxon>
        <taxon>Tsuneonella</taxon>
    </lineage>
</organism>
<dbReference type="InterPro" id="IPR058982">
    <property type="entry name" value="Beta-barrel_AprE"/>
</dbReference>
<dbReference type="Pfam" id="PF25994">
    <property type="entry name" value="HH_AprE"/>
    <property type="match status" value="1"/>
</dbReference>
<keyword evidence="6 9" id="KW-0812">Transmembrane</keyword>
<dbReference type="InterPro" id="IPR050739">
    <property type="entry name" value="MFP"/>
</dbReference>
<feature type="transmembrane region" description="Helical" evidence="9">
    <location>
        <begin position="30"/>
        <end position="49"/>
    </location>
</feature>
<dbReference type="InterPro" id="IPR010129">
    <property type="entry name" value="T1SS_HlyD"/>
</dbReference>
<keyword evidence="5 9" id="KW-0997">Cell inner membrane</keyword>
<reference evidence="12 13" key="1">
    <citation type="submission" date="2016-07" db="EMBL/GenBank/DDBJ databases">
        <title>Complete genome sequence of Altererythrobacter dongtanensis KCTC 22672, a type strain with esterase isolated from tidal flat.</title>
        <authorList>
            <person name="Cheng H."/>
            <person name="Wu Y.-H."/>
            <person name="Zhou P."/>
            <person name="Huo Y.-Y."/>
            <person name="Wang C.-S."/>
            <person name="Xu X.-W."/>
        </authorList>
    </citation>
    <scope>NUCLEOTIDE SEQUENCE [LARGE SCALE GENOMIC DNA]</scope>
    <source>
        <strain evidence="12 13">KCTC 22672</strain>
    </source>
</reference>
<evidence type="ECO:0000256" key="3">
    <source>
        <dbReference type="ARBA" id="ARBA00022448"/>
    </source>
</evidence>
<dbReference type="Proteomes" id="UP000092932">
    <property type="component" value="Chromosome"/>
</dbReference>
<dbReference type="AlphaFoldDB" id="A0A1B2AGF9"/>
<keyword evidence="8 9" id="KW-0472">Membrane</keyword>
<dbReference type="GO" id="GO:0005886">
    <property type="term" value="C:plasma membrane"/>
    <property type="evidence" value="ECO:0007669"/>
    <property type="project" value="UniProtKB-SubCell"/>
</dbReference>
<protein>
    <recommendedName>
        <fullName evidence="9">Membrane fusion protein (MFP) family protein</fullName>
    </recommendedName>
</protein>
<comment type="subcellular location">
    <subcellularLocation>
        <location evidence="1 9">Cell inner membrane</location>
        <topology evidence="1 9">Single-pass membrane protein</topology>
    </subcellularLocation>
</comment>
<feature type="domain" description="AprE-like long alpha-helical hairpin" evidence="10">
    <location>
        <begin position="102"/>
        <end position="292"/>
    </location>
</feature>
<keyword evidence="4 9" id="KW-1003">Cell membrane</keyword>
<evidence type="ECO:0000256" key="9">
    <source>
        <dbReference type="RuleBase" id="RU365093"/>
    </source>
</evidence>
<dbReference type="Pfam" id="PF26002">
    <property type="entry name" value="Beta-barrel_AprE"/>
    <property type="match status" value="1"/>
</dbReference>
<keyword evidence="3 9" id="KW-0813">Transport</keyword>
<sequence length="451" mass="49099">MNAIVESRARATFPVDPEADDPRSEIRTGAIVAFAFFVVMLGGAAFVPLDAGAYGSGNVAVSGNRQSVQHREGGVVTALHVREGDRVRKGQVLVEMAAPDLRASERAMSGNYLTLLAQRSRLMAESSGAGRFAAPPEFADLSPEDQPLAERAMRLQTAQFQARAGSLAAQKGVLGQRSRQLDEQRGGYAEQRAALVEQQRIIAEELAGLRELAERGFASKNRVRELERAQAALKGQEAAMAAEMARAAEGMGESRMQSLSLSQSMREEVAADLRDTEVKLQEVLPKLVAIREQLRRATVRAPASGQVVGLSVFTVGGVVTPGQTLMDIVPDNKALVIEARVSPDDASELYRGQKVQVRFPSVPDRTLPILTGRLVTVSADSFFDERAGRPFFRTEVEVPPAELQQVRQSIGRGELRSGLPVEIVIPTRKRTALQYILEPLTGSFWKSFREQ</sequence>
<evidence type="ECO:0000256" key="2">
    <source>
        <dbReference type="ARBA" id="ARBA00009477"/>
    </source>
</evidence>
<name>A0A1B2AGF9_9SPHN</name>
<dbReference type="RefSeq" id="WP_067681130.1">
    <property type="nucleotide sequence ID" value="NZ_CP016591.1"/>
</dbReference>
<dbReference type="Gene3D" id="2.40.50.100">
    <property type="match status" value="1"/>
</dbReference>
<evidence type="ECO:0000256" key="4">
    <source>
        <dbReference type="ARBA" id="ARBA00022475"/>
    </source>
</evidence>
<comment type="similarity">
    <text evidence="2 9">Belongs to the membrane fusion protein (MFP) (TC 8.A.1) family.</text>
</comment>
<gene>
    <name evidence="12" type="primary">prsE</name>
    <name evidence="12" type="ORF">A6F68_02708</name>
</gene>
<dbReference type="GO" id="GO:0015031">
    <property type="term" value="P:protein transport"/>
    <property type="evidence" value="ECO:0007669"/>
    <property type="project" value="InterPro"/>
</dbReference>
<dbReference type="InterPro" id="IPR058781">
    <property type="entry name" value="HH_AprE-like"/>
</dbReference>
<dbReference type="KEGG" id="ado:A6F68_02708"/>
<keyword evidence="7 9" id="KW-1133">Transmembrane helix</keyword>
<evidence type="ECO:0000256" key="5">
    <source>
        <dbReference type="ARBA" id="ARBA00022519"/>
    </source>
</evidence>
<evidence type="ECO:0000313" key="12">
    <source>
        <dbReference type="EMBL" id="ANY21198.1"/>
    </source>
</evidence>
<dbReference type="STRING" id="692370.A6F68_02708"/>
<proteinExistence type="inferred from homology"/>
<accession>A0A1B2AGF9</accession>
<evidence type="ECO:0000256" key="7">
    <source>
        <dbReference type="ARBA" id="ARBA00022989"/>
    </source>
</evidence>
<evidence type="ECO:0000256" key="8">
    <source>
        <dbReference type="ARBA" id="ARBA00023136"/>
    </source>
</evidence>
<dbReference type="OrthoDB" id="9810980at2"/>
<dbReference type="PANTHER" id="PTHR30386:SF17">
    <property type="entry name" value="ALKALINE PROTEASE SECRETION PROTEIN APRE"/>
    <property type="match status" value="1"/>
</dbReference>
<dbReference type="PANTHER" id="PTHR30386">
    <property type="entry name" value="MEMBRANE FUSION SUBUNIT OF EMRAB-TOLC MULTIDRUG EFFLUX PUMP"/>
    <property type="match status" value="1"/>
</dbReference>
<dbReference type="Gene3D" id="2.40.30.170">
    <property type="match status" value="1"/>
</dbReference>
<feature type="domain" description="AprE-like beta-barrel" evidence="11">
    <location>
        <begin position="335"/>
        <end position="428"/>
    </location>
</feature>
<evidence type="ECO:0000256" key="6">
    <source>
        <dbReference type="ARBA" id="ARBA00022692"/>
    </source>
</evidence>
<dbReference type="EMBL" id="CP016591">
    <property type="protein sequence ID" value="ANY21198.1"/>
    <property type="molecule type" value="Genomic_DNA"/>
</dbReference>
<dbReference type="PRINTS" id="PR01490">
    <property type="entry name" value="RTXTOXIND"/>
</dbReference>
<dbReference type="NCBIfam" id="TIGR01843">
    <property type="entry name" value="type_I_hlyD"/>
    <property type="match status" value="1"/>
</dbReference>
<dbReference type="PATRIC" id="fig|692370.5.peg.2716"/>
<evidence type="ECO:0000256" key="1">
    <source>
        <dbReference type="ARBA" id="ARBA00004377"/>
    </source>
</evidence>
<evidence type="ECO:0000259" key="11">
    <source>
        <dbReference type="Pfam" id="PF26002"/>
    </source>
</evidence>